<feature type="compositionally biased region" description="Polar residues" evidence="1">
    <location>
        <begin position="133"/>
        <end position="153"/>
    </location>
</feature>
<name>A0A9N7TX33_PLEPL</name>
<proteinExistence type="predicted"/>
<reference evidence="2" key="1">
    <citation type="submission" date="2020-03" db="EMBL/GenBank/DDBJ databases">
        <authorList>
            <person name="Weist P."/>
        </authorList>
    </citation>
    <scope>NUCLEOTIDE SEQUENCE</scope>
</reference>
<feature type="compositionally biased region" description="Polar residues" evidence="1">
    <location>
        <begin position="72"/>
        <end position="88"/>
    </location>
</feature>
<evidence type="ECO:0000256" key="1">
    <source>
        <dbReference type="SAM" id="MobiDB-lite"/>
    </source>
</evidence>
<protein>
    <submittedName>
        <fullName evidence="2">Uncharacterized protein</fullName>
    </submittedName>
</protein>
<dbReference type="EMBL" id="CADEAL010000444">
    <property type="protein sequence ID" value="CAB1420233.1"/>
    <property type="molecule type" value="Genomic_DNA"/>
</dbReference>
<gene>
    <name evidence="2" type="ORF">PLEPLA_LOCUS8108</name>
</gene>
<organism evidence="2 3">
    <name type="scientific">Pleuronectes platessa</name>
    <name type="common">European plaice</name>
    <dbReference type="NCBI Taxonomy" id="8262"/>
    <lineage>
        <taxon>Eukaryota</taxon>
        <taxon>Metazoa</taxon>
        <taxon>Chordata</taxon>
        <taxon>Craniata</taxon>
        <taxon>Vertebrata</taxon>
        <taxon>Euteleostomi</taxon>
        <taxon>Actinopterygii</taxon>
        <taxon>Neopterygii</taxon>
        <taxon>Teleostei</taxon>
        <taxon>Neoteleostei</taxon>
        <taxon>Acanthomorphata</taxon>
        <taxon>Carangaria</taxon>
        <taxon>Pleuronectiformes</taxon>
        <taxon>Pleuronectoidei</taxon>
        <taxon>Pleuronectidae</taxon>
        <taxon>Pleuronectes</taxon>
    </lineage>
</organism>
<keyword evidence="3" id="KW-1185">Reference proteome</keyword>
<evidence type="ECO:0000313" key="3">
    <source>
        <dbReference type="Proteomes" id="UP001153269"/>
    </source>
</evidence>
<feature type="compositionally biased region" description="Basic and acidic residues" evidence="1">
    <location>
        <begin position="90"/>
        <end position="100"/>
    </location>
</feature>
<evidence type="ECO:0000313" key="2">
    <source>
        <dbReference type="EMBL" id="CAB1420233.1"/>
    </source>
</evidence>
<feature type="compositionally biased region" description="Basic and acidic residues" evidence="1">
    <location>
        <begin position="20"/>
        <end position="29"/>
    </location>
</feature>
<feature type="region of interest" description="Disordered" evidence="1">
    <location>
        <begin position="120"/>
        <end position="153"/>
    </location>
</feature>
<feature type="region of interest" description="Disordered" evidence="1">
    <location>
        <begin position="1"/>
        <end position="100"/>
    </location>
</feature>
<comment type="caution">
    <text evidence="2">The sequence shown here is derived from an EMBL/GenBank/DDBJ whole genome shotgun (WGS) entry which is preliminary data.</text>
</comment>
<sequence>MQRSAGKREEEPSWSNEAGGQRREDRERASVGTMEAGGVGVTEKVAEEEERGVAWIAEGSPQITRAPEESSSDSLTQSHSPSEKSGGTWTDRESNRMQQTCKEHLEETAVCKETCNKNRNQRDTGVKTRATHRSQNQSDTGIISQTVNVTFSV</sequence>
<dbReference type="AlphaFoldDB" id="A0A9N7TX33"/>
<dbReference type="Proteomes" id="UP001153269">
    <property type="component" value="Unassembled WGS sequence"/>
</dbReference>
<accession>A0A9N7TX33</accession>
<feature type="compositionally biased region" description="Basic and acidic residues" evidence="1">
    <location>
        <begin position="1"/>
        <end position="11"/>
    </location>
</feature>